<evidence type="ECO:0000313" key="2">
    <source>
        <dbReference type="Proteomes" id="UP000000305"/>
    </source>
</evidence>
<proteinExistence type="predicted"/>
<protein>
    <submittedName>
        <fullName evidence="1">Uncharacterized protein</fullName>
    </submittedName>
</protein>
<organism evidence="1 2">
    <name type="scientific">Daphnia pulex</name>
    <name type="common">Water flea</name>
    <dbReference type="NCBI Taxonomy" id="6669"/>
    <lineage>
        <taxon>Eukaryota</taxon>
        <taxon>Metazoa</taxon>
        <taxon>Ecdysozoa</taxon>
        <taxon>Arthropoda</taxon>
        <taxon>Crustacea</taxon>
        <taxon>Branchiopoda</taxon>
        <taxon>Diplostraca</taxon>
        <taxon>Cladocera</taxon>
        <taxon>Anomopoda</taxon>
        <taxon>Daphniidae</taxon>
        <taxon>Daphnia</taxon>
    </lineage>
</organism>
<dbReference type="PhylomeDB" id="E9FVU7"/>
<accession>E9FVU7</accession>
<keyword evidence="2" id="KW-1185">Reference proteome</keyword>
<dbReference type="Proteomes" id="UP000000305">
    <property type="component" value="Unassembled WGS sequence"/>
</dbReference>
<gene>
    <name evidence="1" type="ORF">DAPPUDRAFT_233827</name>
</gene>
<reference evidence="1 2" key="1">
    <citation type="journal article" date="2011" name="Science">
        <title>The ecoresponsive genome of Daphnia pulex.</title>
        <authorList>
            <person name="Colbourne J.K."/>
            <person name="Pfrender M.E."/>
            <person name="Gilbert D."/>
            <person name="Thomas W.K."/>
            <person name="Tucker A."/>
            <person name="Oakley T.H."/>
            <person name="Tokishita S."/>
            <person name="Aerts A."/>
            <person name="Arnold G.J."/>
            <person name="Basu M.K."/>
            <person name="Bauer D.J."/>
            <person name="Caceres C.E."/>
            <person name="Carmel L."/>
            <person name="Casola C."/>
            <person name="Choi J.H."/>
            <person name="Detter J.C."/>
            <person name="Dong Q."/>
            <person name="Dusheyko S."/>
            <person name="Eads B.D."/>
            <person name="Frohlich T."/>
            <person name="Geiler-Samerotte K.A."/>
            <person name="Gerlach D."/>
            <person name="Hatcher P."/>
            <person name="Jogdeo S."/>
            <person name="Krijgsveld J."/>
            <person name="Kriventseva E.V."/>
            <person name="Kultz D."/>
            <person name="Laforsch C."/>
            <person name="Lindquist E."/>
            <person name="Lopez J."/>
            <person name="Manak J.R."/>
            <person name="Muller J."/>
            <person name="Pangilinan J."/>
            <person name="Patwardhan R.P."/>
            <person name="Pitluck S."/>
            <person name="Pritham E.J."/>
            <person name="Rechtsteiner A."/>
            <person name="Rho M."/>
            <person name="Rogozin I.B."/>
            <person name="Sakarya O."/>
            <person name="Salamov A."/>
            <person name="Schaack S."/>
            <person name="Shapiro H."/>
            <person name="Shiga Y."/>
            <person name="Skalitzky C."/>
            <person name="Smith Z."/>
            <person name="Souvorov A."/>
            <person name="Sung W."/>
            <person name="Tang Z."/>
            <person name="Tsuchiya D."/>
            <person name="Tu H."/>
            <person name="Vos H."/>
            <person name="Wang M."/>
            <person name="Wolf Y.I."/>
            <person name="Yamagata H."/>
            <person name="Yamada T."/>
            <person name="Ye Y."/>
            <person name="Shaw J.R."/>
            <person name="Andrews J."/>
            <person name="Crease T.J."/>
            <person name="Tang H."/>
            <person name="Lucas S.M."/>
            <person name="Robertson H.M."/>
            <person name="Bork P."/>
            <person name="Koonin E.V."/>
            <person name="Zdobnov E.M."/>
            <person name="Grigoriev I.V."/>
            <person name="Lynch M."/>
            <person name="Boore J.L."/>
        </authorList>
    </citation>
    <scope>NUCLEOTIDE SEQUENCE [LARGE SCALE GENOMIC DNA]</scope>
</reference>
<sequence>MLTIIFGVYYVLIDLSNPMSSFPPSNWPSKLKSMDSVMNLEASRFGKHAVQHIQIPEAE</sequence>
<dbReference type="KEGG" id="dpx:DAPPUDRAFT_233827"/>
<dbReference type="EMBL" id="GL732525">
    <property type="protein sequence ID" value="EFX89041.1"/>
    <property type="molecule type" value="Genomic_DNA"/>
</dbReference>
<evidence type="ECO:0000313" key="1">
    <source>
        <dbReference type="EMBL" id="EFX89041.1"/>
    </source>
</evidence>
<dbReference type="AlphaFoldDB" id="E9FVU7"/>
<name>E9FVU7_DAPPU</name>
<dbReference type="HOGENOM" id="CLU_196244_1_0_1"/>
<dbReference type="InParanoid" id="E9FVU7"/>